<dbReference type="InterPro" id="IPR027443">
    <property type="entry name" value="IPNS-like_sf"/>
</dbReference>
<dbReference type="OrthoDB" id="288590at2759"/>
<keyword evidence="2" id="KW-0479">Metal-binding</keyword>
<name>A0A815AHG3_9BILA</name>
<evidence type="ECO:0000313" key="8">
    <source>
        <dbReference type="EMBL" id="CAF4369590.1"/>
    </source>
</evidence>
<feature type="compositionally biased region" description="Low complexity" evidence="5">
    <location>
        <begin position="346"/>
        <end position="356"/>
    </location>
</feature>
<dbReference type="Proteomes" id="UP000663834">
    <property type="component" value="Unassembled WGS sequence"/>
</dbReference>
<accession>A0A815AHG3</accession>
<comment type="similarity">
    <text evidence="1">Belongs to the iron/ascorbate-dependent oxidoreductase family.</text>
</comment>
<evidence type="ECO:0000313" key="9">
    <source>
        <dbReference type="Proteomes" id="UP000663834"/>
    </source>
</evidence>
<keyword evidence="3" id="KW-0560">Oxidoreductase</keyword>
<dbReference type="EMBL" id="CAJNOW010000167">
    <property type="protein sequence ID" value="CAF1259590.1"/>
    <property type="molecule type" value="Genomic_DNA"/>
</dbReference>
<dbReference type="PANTHER" id="PTHR10209:SF881">
    <property type="entry name" value="FI07970P-RELATED"/>
    <property type="match status" value="1"/>
</dbReference>
<dbReference type="Proteomes" id="UP000681720">
    <property type="component" value="Unassembled WGS sequence"/>
</dbReference>
<organism evidence="7 9">
    <name type="scientific">Rotaria magnacalcarata</name>
    <dbReference type="NCBI Taxonomy" id="392030"/>
    <lineage>
        <taxon>Eukaryota</taxon>
        <taxon>Metazoa</taxon>
        <taxon>Spiralia</taxon>
        <taxon>Gnathifera</taxon>
        <taxon>Rotifera</taxon>
        <taxon>Eurotatoria</taxon>
        <taxon>Bdelloidea</taxon>
        <taxon>Philodinida</taxon>
        <taxon>Philodinidae</taxon>
        <taxon>Rotaria</taxon>
    </lineage>
</organism>
<reference evidence="7" key="1">
    <citation type="submission" date="2021-02" db="EMBL/GenBank/DDBJ databases">
        <authorList>
            <person name="Nowell W R."/>
        </authorList>
    </citation>
    <scope>NUCLEOTIDE SEQUENCE</scope>
</reference>
<dbReference type="AlphaFoldDB" id="A0A815AHG3"/>
<dbReference type="PANTHER" id="PTHR10209">
    <property type="entry name" value="OXIDOREDUCTASE, 2OG-FE II OXYGENASE FAMILY PROTEIN"/>
    <property type="match status" value="1"/>
</dbReference>
<dbReference type="SUPFAM" id="SSF51197">
    <property type="entry name" value="Clavaminate synthase-like"/>
    <property type="match status" value="1"/>
</dbReference>
<evidence type="ECO:0000313" key="7">
    <source>
        <dbReference type="EMBL" id="CAF1259590.1"/>
    </source>
</evidence>
<comment type="caution">
    <text evidence="7">The sequence shown here is derived from an EMBL/GenBank/DDBJ whole genome shotgun (WGS) entry which is preliminary data.</text>
</comment>
<evidence type="ECO:0000256" key="1">
    <source>
        <dbReference type="ARBA" id="ARBA00008056"/>
    </source>
</evidence>
<dbReference type="Gene3D" id="2.60.120.330">
    <property type="entry name" value="B-lactam Antibiotic, Isopenicillin N Synthase, Chain"/>
    <property type="match status" value="1"/>
</dbReference>
<feature type="region of interest" description="Disordered" evidence="5">
    <location>
        <begin position="334"/>
        <end position="364"/>
    </location>
</feature>
<evidence type="ECO:0000256" key="5">
    <source>
        <dbReference type="SAM" id="MobiDB-lite"/>
    </source>
</evidence>
<evidence type="ECO:0000259" key="6">
    <source>
        <dbReference type="Pfam" id="PF03171"/>
    </source>
</evidence>
<dbReference type="GO" id="GO:0046872">
    <property type="term" value="F:metal ion binding"/>
    <property type="evidence" value="ECO:0007669"/>
    <property type="project" value="UniProtKB-KW"/>
</dbReference>
<dbReference type="InterPro" id="IPR044861">
    <property type="entry name" value="IPNS-like_FE2OG_OXY"/>
</dbReference>
<sequence length="364" mass="40724">MSIEFNNQPLIDLQKLFLDDPIEILRLQQAFETNGWCFVRLSQNGDAFVAQLNHIIKSFSDFFTLSQKEKSHYLSTNSFGYTHVDHKEGIKLLSDQQGVADFPSVLPMNIKATLQHVSRIIGDLTYRLKPIIMKLAVSEDIPIKQVELSAVAMLDIVHYFNKNVGPTQVPAIGYSTDEVNCVPHYDPGLFSLSILSTCDGLQLQDRHENKWTDGPNNSQIGQSNIGVIWLGEAASILTSNRFKSGIHRVIYPRTVQQPRLTIWQEICTEGQIQQLFDENNNVQILPAGAEVLLANQPNSIPMTVLPGGETPHNFMHRVESTRGLSMSKSLRSDMTFHNNYNGQANGGPSSSNGKNSFAKMKKKK</sequence>
<gene>
    <name evidence="8" type="ORF">GIL414_LOCUS28781</name>
    <name evidence="7" type="ORF">KQP761_LOCUS2721</name>
</gene>
<dbReference type="Pfam" id="PF03171">
    <property type="entry name" value="2OG-FeII_Oxy"/>
    <property type="match status" value="1"/>
</dbReference>
<protein>
    <recommendedName>
        <fullName evidence="6">Isopenicillin N synthase-like Fe(2+) 2OG dioxygenase domain-containing protein</fullName>
    </recommendedName>
</protein>
<evidence type="ECO:0000256" key="3">
    <source>
        <dbReference type="ARBA" id="ARBA00023002"/>
    </source>
</evidence>
<keyword evidence="4" id="KW-0408">Iron</keyword>
<dbReference type="GO" id="GO:0016491">
    <property type="term" value="F:oxidoreductase activity"/>
    <property type="evidence" value="ECO:0007669"/>
    <property type="project" value="UniProtKB-KW"/>
</dbReference>
<dbReference type="EMBL" id="CAJOBJ010050073">
    <property type="protein sequence ID" value="CAF4369590.1"/>
    <property type="molecule type" value="Genomic_DNA"/>
</dbReference>
<feature type="domain" description="Isopenicillin N synthase-like Fe(2+) 2OG dioxygenase" evidence="6">
    <location>
        <begin position="178"/>
        <end position="262"/>
    </location>
</feature>
<evidence type="ECO:0000256" key="4">
    <source>
        <dbReference type="ARBA" id="ARBA00023004"/>
    </source>
</evidence>
<proteinExistence type="inferred from homology"/>
<evidence type="ECO:0000256" key="2">
    <source>
        <dbReference type="ARBA" id="ARBA00022723"/>
    </source>
</evidence>